<dbReference type="InterPro" id="IPR050913">
    <property type="entry name" value="AP2/ERF_ERF"/>
</dbReference>
<evidence type="ECO:0000313" key="9">
    <source>
        <dbReference type="Proteomes" id="UP001189122"/>
    </source>
</evidence>
<dbReference type="GO" id="GO:0003677">
    <property type="term" value="F:DNA binding"/>
    <property type="evidence" value="ECO:0007669"/>
    <property type="project" value="UniProtKB-KW"/>
</dbReference>
<dbReference type="Pfam" id="PF00847">
    <property type="entry name" value="AP2"/>
    <property type="match status" value="1"/>
</dbReference>
<dbReference type="SMART" id="SM00380">
    <property type="entry name" value="AP2"/>
    <property type="match status" value="1"/>
</dbReference>
<dbReference type="Proteomes" id="UP001189122">
    <property type="component" value="Unassembled WGS sequence"/>
</dbReference>
<name>A0A7I8IJ25_SPIIN</name>
<feature type="domain" description="AP2/ERF" evidence="7">
    <location>
        <begin position="108"/>
        <end position="168"/>
    </location>
</feature>
<keyword evidence="4" id="KW-0804">Transcription</keyword>
<feature type="region of interest" description="Disordered" evidence="6">
    <location>
        <begin position="163"/>
        <end position="185"/>
    </location>
</feature>
<dbReference type="Gene3D" id="3.30.730.10">
    <property type="entry name" value="AP2/ERF domain"/>
    <property type="match status" value="1"/>
</dbReference>
<dbReference type="EMBL" id="CACRZD030000003">
    <property type="protein sequence ID" value="CAA6656964.1"/>
    <property type="molecule type" value="Genomic_DNA"/>
</dbReference>
<dbReference type="CDD" id="cd00018">
    <property type="entry name" value="AP2"/>
    <property type="match status" value="1"/>
</dbReference>
<organism evidence="8">
    <name type="scientific">Spirodela intermedia</name>
    <name type="common">Intermediate duckweed</name>
    <dbReference type="NCBI Taxonomy" id="51605"/>
    <lineage>
        <taxon>Eukaryota</taxon>
        <taxon>Viridiplantae</taxon>
        <taxon>Streptophyta</taxon>
        <taxon>Embryophyta</taxon>
        <taxon>Tracheophyta</taxon>
        <taxon>Spermatophyta</taxon>
        <taxon>Magnoliopsida</taxon>
        <taxon>Liliopsida</taxon>
        <taxon>Araceae</taxon>
        <taxon>Lemnoideae</taxon>
        <taxon>Spirodela</taxon>
    </lineage>
</organism>
<accession>A0A7I8IJ25</accession>
<feature type="compositionally biased region" description="Basic residues" evidence="6">
    <location>
        <begin position="87"/>
        <end position="98"/>
    </location>
</feature>
<keyword evidence="5" id="KW-0539">Nucleus</keyword>
<dbReference type="EMBL" id="LR743590">
    <property type="protein sequence ID" value="CAA2617266.1"/>
    <property type="molecule type" value="Genomic_DNA"/>
</dbReference>
<reference evidence="8 9" key="1">
    <citation type="submission" date="2019-12" db="EMBL/GenBank/DDBJ databases">
        <authorList>
            <person name="Scholz U."/>
            <person name="Mascher M."/>
            <person name="Fiebig A."/>
        </authorList>
    </citation>
    <scope>NUCLEOTIDE SEQUENCE</scope>
</reference>
<dbReference type="GO" id="GO:0003700">
    <property type="term" value="F:DNA-binding transcription factor activity"/>
    <property type="evidence" value="ECO:0007669"/>
    <property type="project" value="InterPro"/>
</dbReference>
<dbReference type="GO" id="GO:0005634">
    <property type="term" value="C:nucleus"/>
    <property type="evidence" value="ECO:0007669"/>
    <property type="project" value="UniProtKB-SubCell"/>
</dbReference>
<sequence length="240" mass="26498">MPLKSSPQDHLARKTSPSETDSGRSEISADGSPPLQRRTVRIIYNDADATDSSSSDDGEETGVEVRCRRMKRRVTEIDIGNSASEPRRKRRTSKRRASHPLVDESQQKFIGVRQRPWGRWVAEIRDPTRSSKRKRVWLGTFDTAEEAAAAYDSAALRLKGPKAATNFPSSKKPTSTISDDKTGNNGSPCFSTISSSTAVTTSTTYTKFATLPIKVTLSSGPMVFPVQNITFCRHLQFSLS</sequence>
<dbReference type="FunFam" id="3.30.730.10:FF:000001">
    <property type="entry name" value="Ethylene-responsive transcription factor 2"/>
    <property type="match status" value="1"/>
</dbReference>
<dbReference type="InterPro" id="IPR001471">
    <property type="entry name" value="AP2/ERF_dom"/>
</dbReference>
<keyword evidence="2" id="KW-0805">Transcription regulation</keyword>
<comment type="subcellular location">
    <subcellularLocation>
        <location evidence="1">Nucleus</location>
    </subcellularLocation>
</comment>
<dbReference type="InterPro" id="IPR036955">
    <property type="entry name" value="AP2/ERF_dom_sf"/>
</dbReference>
<evidence type="ECO:0000256" key="1">
    <source>
        <dbReference type="ARBA" id="ARBA00004123"/>
    </source>
</evidence>
<keyword evidence="3" id="KW-0238">DNA-binding</keyword>
<evidence type="ECO:0000259" key="7">
    <source>
        <dbReference type="PROSITE" id="PS51032"/>
    </source>
</evidence>
<dbReference type="AlphaFoldDB" id="A0A7I8IJ25"/>
<keyword evidence="9" id="KW-1185">Reference proteome</keyword>
<dbReference type="PRINTS" id="PR00367">
    <property type="entry name" value="ETHRSPELEMNT"/>
</dbReference>
<evidence type="ECO:0000256" key="4">
    <source>
        <dbReference type="ARBA" id="ARBA00023163"/>
    </source>
</evidence>
<feature type="region of interest" description="Disordered" evidence="6">
    <location>
        <begin position="1"/>
        <end position="101"/>
    </location>
</feature>
<gene>
    <name evidence="8" type="ORF">SI7747_03003435</name>
</gene>
<dbReference type="PROSITE" id="PS51032">
    <property type="entry name" value="AP2_ERF"/>
    <property type="match status" value="1"/>
</dbReference>
<proteinExistence type="predicted"/>
<dbReference type="PANTHER" id="PTHR31194">
    <property type="entry name" value="SHN SHINE , DNA BINDING / TRANSCRIPTION FACTOR"/>
    <property type="match status" value="1"/>
</dbReference>
<evidence type="ECO:0000256" key="3">
    <source>
        <dbReference type="ARBA" id="ARBA00023125"/>
    </source>
</evidence>
<evidence type="ECO:0000313" key="8">
    <source>
        <dbReference type="EMBL" id="CAA2617266.1"/>
    </source>
</evidence>
<feature type="compositionally biased region" description="Polar residues" evidence="6">
    <location>
        <begin position="166"/>
        <end position="185"/>
    </location>
</feature>
<protein>
    <recommendedName>
        <fullName evidence="7">AP2/ERF domain-containing protein</fullName>
    </recommendedName>
</protein>
<dbReference type="SUPFAM" id="SSF54171">
    <property type="entry name" value="DNA-binding domain"/>
    <property type="match status" value="1"/>
</dbReference>
<dbReference type="InterPro" id="IPR016177">
    <property type="entry name" value="DNA-bd_dom_sf"/>
</dbReference>
<dbReference type="PANTHER" id="PTHR31194:SF166">
    <property type="entry name" value="PATHOGENESIS-RELATED GENES TRANSCRIPTIONAL ACTIVATOR PTI6"/>
    <property type="match status" value="1"/>
</dbReference>
<evidence type="ECO:0000256" key="2">
    <source>
        <dbReference type="ARBA" id="ARBA00023015"/>
    </source>
</evidence>
<evidence type="ECO:0000256" key="6">
    <source>
        <dbReference type="SAM" id="MobiDB-lite"/>
    </source>
</evidence>
<evidence type="ECO:0000256" key="5">
    <source>
        <dbReference type="ARBA" id="ARBA00023242"/>
    </source>
</evidence>